<evidence type="ECO:0000313" key="3">
    <source>
        <dbReference type="EMBL" id="GIF82164.1"/>
    </source>
</evidence>
<name>A0A8J3JS21_9ACTN</name>
<evidence type="ECO:0000256" key="2">
    <source>
        <dbReference type="SAM" id="Phobius"/>
    </source>
</evidence>
<keyword evidence="2" id="KW-0472">Membrane</keyword>
<dbReference type="AlphaFoldDB" id="A0A8J3JS21"/>
<protein>
    <submittedName>
        <fullName evidence="3">Uncharacterized protein</fullName>
    </submittedName>
</protein>
<feature type="coiled-coil region" evidence="1">
    <location>
        <begin position="39"/>
        <end position="66"/>
    </location>
</feature>
<keyword evidence="4" id="KW-1185">Reference proteome</keyword>
<dbReference type="EMBL" id="BONF01000019">
    <property type="protein sequence ID" value="GIF82164.1"/>
    <property type="molecule type" value="Genomic_DNA"/>
</dbReference>
<dbReference type="RefSeq" id="WP_203746985.1">
    <property type="nucleotide sequence ID" value="NZ_BONF01000019.1"/>
</dbReference>
<evidence type="ECO:0000256" key="1">
    <source>
        <dbReference type="SAM" id="Coils"/>
    </source>
</evidence>
<accession>A0A8J3JS21</accession>
<reference evidence="3 4" key="1">
    <citation type="submission" date="2021-01" db="EMBL/GenBank/DDBJ databases">
        <title>Whole genome shotgun sequence of Catellatospora bangladeshensis NBRC 107357.</title>
        <authorList>
            <person name="Komaki H."/>
            <person name="Tamura T."/>
        </authorList>
    </citation>
    <scope>NUCLEOTIDE SEQUENCE [LARGE SCALE GENOMIC DNA]</scope>
    <source>
        <strain evidence="3 4">NBRC 107357</strain>
    </source>
</reference>
<keyword evidence="1" id="KW-0175">Coiled coil</keyword>
<keyword evidence="2" id="KW-1133">Transmembrane helix</keyword>
<sequence>MSSYTMSMGAIWTGGMLVLAIAGMFLWHRREETKARSGLSGEREQLAAISAQLTELQTRVAKIEKVLASVD</sequence>
<feature type="transmembrane region" description="Helical" evidence="2">
    <location>
        <begin position="6"/>
        <end position="27"/>
    </location>
</feature>
<organism evidence="3 4">
    <name type="scientific">Catellatospora bangladeshensis</name>
    <dbReference type="NCBI Taxonomy" id="310355"/>
    <lineage>
        <taxon>Bacteria</taxon>
        <taxon>Bacillati</taxon>
        <taxon>Actinomycetota</taxon>
        <taxon>Actinomycetes</taxon>
        <taxon>Micromonosporales</taxon>
        <taxon>Micromonosporaceae</taxon>
        <taxon>Catellatospora</taxon>
    </lineage>
</organism>
<comment type="caution">
    <text evidence="3">The sequence shown here is derived from an EMBL/GenBank/DDBJ whole genome shotgun (WGS) entry which is preliminary data.</text>
</comment>
<gene>
    <name evidence="3" type="ORF">Cba03nite_35130</name>
</gene>
<dbReference type="Proteomes" id="UP000601223">
    <property type="component" value="Unassembled WGS sequence"/>
</dbReference>
<keyword evidence="2" id="KW-0812">Transmembrane</keyword>
<proteinExistence type="predicted"/>
<evidence type="ECO:0000313" key="4">
    <source>
        <dbReference type="Proteomes" id="UP000601223"/>
    </source>
</evidence>